<dbReference type="Pfam" id="PF14223">
    <property type="entry name" value="Retrotran_gag_2"/>
    <property type="match status" value="1"/>
</dbReference>
<evidence type="ECO:0000313" key="3">
    <source>
        <dbReference type="EMBL" id="KHN41395.1"/>
    </source>
</evidence>
<accession>A0A0B2S859</accession>
<dbReference type="EMBL" id="KN645198">
    <property type="protein sequence ID" value="KHN41395.1"/>
    <property type="molecule type" value="Genomic_DNA"/>
</dbReference>
<evidence type="ECO:0008006" key="4">
    <source>
        <dbReference type="Google" id="ProtNLM"/>
    </source>
</evidence>
<proteinExistence type="predicted"/>
<sequence>MNANESIQDMQKRFTHIVNHLAALGKEFQNEDLINKVLRCLSREWQPKVTTIAESRDLSNMSLATLFGKLQEHEMELQRLNQHEENDKKKKGIALKASSSIQEESDKEIDLDEDDDLSLFVKRFNKFLKIRGSQRRPNVKSKRRTEVSSSTPKCLESNQPGHLRVDCPIYKKKMEKSKKKNFSEKKMKKAYITWDDNDMESSEDSENEEINLCLMAKSYESDEEVTSS</sequence>
<reference evidence="3" key="1">
    <citation type="submission" date="2014-07" db="EMBL/GenBank/DDBJ databases">
        <title>Identification of a novel salt tolerance gene in wild soybean by whole-genome sequencing.</title>
        <authorList>
            <person name="Lam H.-M."/>
            <person name="Qi X."/>
            <person name="Li M.-W."/>
            <person name="Liu X."/>
            <person name="Xie M."/>
            <person name="Ni M."/>
            <person name="Xu X."/>
        </authorList>
    </citation>
    <scope>NUCLEOTIDE SEQUENCE [LARGE SCALE GENOMIC DNA]</scope>
    <source>
        <tissue evidence="3">Root</tissue>
    </source>
</reference>
<dbReference type="Proteomes" id="UP000053555">
    <property type="component" value="Unassembled WGS sequence"/>
</dbReference>
<keyword evidence="1" id="KW-0175">Coiled coil</keyword>
<name>A0A0B2S859_GLYSO</name>
<feature type="coiled-coil region" evidence="1">
    <location>
        <begin position="63"/>
        <end position="90"/>
    </location>
</feature>
<evidence type="ECO:0000256" key="2">
    <source>
        <dbReference type="SAM" id="MobiDB-lite"/>
    </source>
</evidence>
<dbReference type="AlphaFoldDB" id="A0A0B2S859"/>
<organism evidence="3">
    <name type="scientific">Glycine soja</name>
    <name type="common">Wild soybean</name>
    <dbReference type="NCBI Taxonomy" id="3848"/>
    <lineage>
        <taxon>Eukaryota</taxon>
        <taxon>Viridiplantae</taxon>
        <taxon>Streptophyta</taxon>
        <taxon>Embryophyta</taxon>
        <taxon>Tracheophyta</taxon>
        <taxon>Spermatophyta</taxon>
        <taxon>Magnoliopsida</taxon>
        <taxon>eudicotyledons</taxon>
        <taxon>Gunneridae</taxon>
        <taxon>Pentapetalae</taxon>
        <taxon>rosids</taxon>
        <taxon>fabids</taxon>
        <taxon>Fabales</taxon>
        <taxon>Fabaceae</taxon>
        <taxon>Papilionoideae</taxon>
        <taxon>50 kb inversion clade</taxon>
        <taxon>NPAAA clade</taxon>
        <taxon>indigoferoid/millettioid clade</taxon>
        <taxon>Phaseoleae</taxon>
        <taxon>Glycine</taxon>
        <taxon>Glycine subgen. Soja</taxon>
    </lineage>
</organism>
<feature type="region of interest" description="Disordered" evidence="2">
    <location>
        <begin position="135"/>
        <end position="159"/>
    </location>
</feature>
<evidence type="ECO:0000256" key="1">
    <source>
        <dbReference type="SAM" id="Coils"/>
    </source>
</evidence>
<gene>
    <name evidence="3" type="ORF">glysoja_042717</name>
</gene>
<feature type="compositionally biased region" description="Polar residues" evidence="2">
    <location>
        <begin position="147"/>
        <end position="159"/>
    </location>
</feature>
<feature type="non-terminal residue" evidence="3">
    <location>
        <position position="228"/>
    </location>
</feature>
<protein>
    <recommendedName>
        <fullName evidence="4">CCHC-type domain-containing protein</fullName>
    </recommendedName>
</protein>